<protein>
    <submittedName>
        <fullName evidence="4">Fimbrial biogenesis outer membrane usher protein</fullName>
    </submittedName>
</protein>
<evidence type="ECO:0000313" key="4">
    <source>
        <dbReference type="EMBL" id="QIF95437.1"/>
    </source>
</evidence>
<dbReference type="EMBL" id="CP047344">
    <property type="protein sequence ID" value="QIF95437.1"/>
    <property type="molecule type" value="Genomic_DNA"/>
</dbReference>
<keyword evidence="5" id="KW-1185">Reference proteome</keyword>
<evidence type="ECO:0000259" key="3">
    <source>
        <dbReference type="Pfam" id="PF16967"/>
    </source>
</evidence>
<accession>A0A6G6SM04</accession>
<feature type="domain" description="Pilus assembly protein C-terminal" evidence="2">
    <location>
        <begin position="735"/>
        <end position="826"/>
    </location>
</feature>
<dbReference type="Pfam" id="PF16967">
    <property type="entry name" value="TcfC"/>
    <property type="match status" value="1"/>
</dbReference>
<gene>
    <name evidence="4" type="ORF">GTH24_16745</name>
</gene>
<evidence type="ECO:0000313" key="5">
    <source>
        <dbReference type="Proteomes" id="UP000503287"/>
    </source>
</evidence>
<dbReference type="InterPro" id="IPR032636">
    <property type="entry name" value="Pilus_assem_E-set-like_dom"/>
</dbReference>
<name>A0A6G6SM04_PROVU</name>
<dbReference type="Proteomes" id="UP000503287">
    <property type="component" value="Chromosome"/>
</dbReference>
<evidence type="ECO:0000256" key="1">
    <source>
        <dbReference type="ARBA" id="ARBA00022729"/>
    </source>
</evidence>
<dbReference type="Pfam" id="PF15976">
    <property type="entry name" value="CooC_C"/>
    <property type="match status" value="1"/>
</dbReference>
<evidence type="ECO:0000259" key="2">
    <source>
        <dbReference type="Pfam" id="PF15976"/>
    </source>
</evidence>
<dbReference type="AlphaFoldDB" id="A0A6G6SM04"/>
<feature type="domain" description="Pilus assembly protein E-set like" evidence="3">
    <location>
        <begin position="281"/>
        <end position="348"/>
    </location>
</feature>
<dbReference type="InterPro" id="IPR031917">
    <property type="entry name" value="Pilus_assem_C"/>
</dbReference>
<proteinExistence type="predicted"/>
<sequence length="836" mass="92575">MRKSVVALGIAMFLLSENTYSQPANLKIGNYIIPSVFATALEEGMTIPVYLRYERSEQSVLEEQSRNKIADALVVLKDNKITISSVTPTLDEGETQTASINEQLVQSLNELKDKPFDQNNKITLSPDATLNFDLSTFIMSLDVNEAGLATQVKARTEMLGKSTVDNISSVTTYNLGVYNNQMKQQKDNTNSYFSIDSIWSFAENHLNLSATAYGLGTAEQSFDFYRAMFERDFNGRRFAFGLLNTWNLQSIASMSALNSSKVYGITYGNNSSSKVNHSQLSLTPITVFLPSAGEVRVYRDGKLLSIQNFPMGSFEVDTAPLPFGIYQVEVEVVIDGKVHSKQAQTVNKTFNMRGATLNEFRWEIFSGYVDYKKRIKNRDNGYKTSNSDNTWLVGGAGTVTLGVFSGLNLQASTYAFDDLAVLETNANLQLSENISTSWQSLFANDGSDRNIITASYSLPKGFGSLWVNKEKGNIKDDFPMYDSDNYSFGTTLNLTQFWEYAGSFTYSYTKDLRDKNKSNNFEYSTTLYNGRYGSMSLRTGVQRYHYDNQSSTNEKYITLDFSLPLATWLSAGVSSSNGNMRGELSASKSFEDSAIRHAGLSVSTLLHDKDGTDSDFSVSGYGSFDTKYSTGTLTMSRPNNDRLNTTLTARGSLAYSDMNFSASGKQETSGVIVKTGIDGEGQIAANVNGQRFVLSGSNNFIPLSPYAEYKVELLNDKNSEDSFDIASGRVKNVVLYPGNVAVHQPELKQMVTVFGRMKSPDGTLLASAQVRNHIGRTQTDHQGQFAMDVDKRYPVISLQQDDKQICEAELDLSSARGVLWVGDVICDPQTTLVNRN</sequence>
<organism evidence="4 5">
    <name type="scientific">Proteus vulgaris</name>
    <dbReference type="NCBI Taxonomy" id="585"/>
    <lineage>
        <taxon>Bacteria</taxon>
        <taxon>Pseudomonadati</taxon>
        <taxon>Pseudomonadota</taxon>
        <taxon>Gammaproteobacteria</taxon>
        <taxon>Enterobacterales</taxon>
        <taxon>Morganellaceae</taxon>
        <taxon>Proteus</taxon>
    </lineage>
</organism>
<keyword evidence="1" id="KW-0732">Signal</keyword>
<reference evidence="4 5" key="1">
    <citation type="submission" date="2020-01" db="EMBL/GenBank/DDBJ databases">
        <title>The genomic epidemiology of tigecycline resistance gene tet(X) variants in a swine farm in China.</title>
        <authorList>
            <person name="Peng K."/>
            <person name="Li R."/>
        </authorList>
    </citation>
    <scope>NUCLEOTIDE SEQUENCE [LARGE SCALE GENOMIC DNA]</scope>
    <source>
        <strain evidence="4 5">ZN3</strain>
    </source>
</reference>
<dbReference type="RefSeq" id="WP_164526741.1">
    <property type="nucleotide sequence ID" value="NZ_CP047344.1"/>
</dbReference>